<protein>
    <recommendedName>
        <fullName evidence="1">DOD-type homing endonuclease domain-containing protein</fullName>
    </recommendedName>
</protein>
<dbReference type="PATRIC" id="fig|657322.3.peg.2151"/>
<accession>D4KC52</accession>
<dbReference type="AlphaFoldDB" id="D4KC52"/>
<dbReference type="PRINTS" id="PR00379">
    <property type="entry name" value="INTEIN"/>
</dbReference>
<dbReference type="Gene3D" id="3.10.28.10">
    <property type="entry name" value="Homing endonucleases"/>
    <property type="match status" value="1"/>
</dbReference>
<dbReference type="CDD" id="cd00167">
    <property type="entry name" value="SANT"/>
    <property type="match status" value="1"/>
</dbReference>
<dbReference type="KEGG" id="fpa:FPR_22290"/>
<evidence type="ECO:0000313" key="3">
    <source>
        <dbReference type="Proteomes" id="UP000007059"/>
    </source>
</evidence>
<proteinExistence type="predicted"/>
<dbReference type="Pfam" id="PF14528">
    <property type="entry name" value="LAGLIDADG_3"/>
    <property type="match status" value="1"/>
</dbReference>
<dbReference type="InterPro" id="IPR004860">
    <property type="entry name" value="LAGLIDADG_dom"/>
</dbReference>
<evidence type="ECO:0000259" key="1">
    <source>
        <dbReference type="PROSITE" id="PS50819"/>
    </source>
</evidence>
<dbReference type="Proteomes" id="UP000007059">
    <property type="component" value="Chromosome"/>
</dbReference>
<evidence type="ECO:0000313" key="2">
    <source>
        <dbReference type="EMBL" id="CBL02415.1"/>
    </source>
</evidence>
<dbReference type="RefSeq" id="WP_015537936.1">
    <property type="nucleotide sequence ID" value="NC_021020.1"/>
</dbReference>
<feature type="domain" description="DOD-type homing endonuclease" evidence="1">
    <location>
        <begin position="114"/>
        <end position="263"/>
    </location>
</feature>
<dbReference type="InterPro" id="IPR001005">
    <property type="entry name" value="SANT/Myb"/>
</dbReference>
<dbReference type="EMBL" id="FP929046">
    <property type="protein sequence ID" value="CBL02415.1"/>
    <property type="molecule type" value="Genomic_DNA"/>
</dbReference>
<dbReference type="GO" id="GO:0004519">
    <property type="term" value="F:endonuclease activity"/>
    <property type="evidence" value="ECO:0007669"/>
    <property type="project" value="InterPro"/>
</dbReference>
<dbReference type="SUPFAM" id="SSF55608">
    <property type="entry name" value="Homing endonucleases"/>
    <property type="match status" value="1"/>
</dbReference>
<gene>
    <name evidence="2" type="ORF">FPR_22290</name>
</gene>
<dbReference type="InterPro" id="IPR004042">
    <property type="entry name" value="Intein_endonuc_central"/>
</dbReference>
<dbReference type="eggNOG" id="COG1372">
    <property type="taxonomic scope" value="Bacteria"/>
</dbReference>
<reference evidence="2 3" key="2">
    <citation type="submission" date="2010-03" db="EMBL/GenBank/DDBJ databases">
        <authorList>
            <person name="Pajon A."/>
        </authorList>
    </citation>
    <scope>NUCLEOTIDE SEQUENCE [LARGE SCALE GENOMIC DNA]</scope>
    <source>
        <strain evidence="2 3">SL3/3</strain>
    </source>
</reference>
<dbReference type="PROSITE" id="PS50819">
    <property type="entry name" value="INTEIN_ENDONUCLEASE"/>
    <property type="match status" value="1"/>
</dbReference>
<name>D4KC52_9FIRM</name>
<organism evidence="2 3">
    <name type="scientific">Faecalibacterium prausnitzii SL3/3</name>
    <dbReference type="NCBI Taxonomy" id="657322"/>
    <lineage>
        <taxon>Bacteria</taxon>
        <taxon>Bacillati</taxon>
        <taxon>Bacillota</taxon>
        <taxon>Clostridia</taxon>
        <taxon>Eubacteriales</taxon>
        <taxon>Oscillospiraceae</taxon>
        <taxon>Faecalibacterium</taxon>
    </lineage>
</organism>
<dbReference type="InterPro" id="IPR006142">
    <property type="entry name" value="INTEIN"/>
</dbReference>
<reference evidence="2 3" key="1">
    <citation type="submission" date="2010-03" db="EMBL/GenBank/DDBJ databases">
        <title>The genome sequence of Faecalibacterium prausnitzii SL3/3.</title>
        <authorList>
            <consortium name="metaHIT consortium -- http://www.metahit.eu/"/>
            <person name="Pajon A."/>
            <person name="Turner K."/>
            <person name="Parkhill J."/>
            <person name="Duncan S."/>
            <person name="Flint H."/>
        </authorList>
    </citation>
    <scope>NUCLEOTIDE SEQUENCE [LARGE SCALE GENOMIC DNA]</scope>
    <source>
        <strain evidence="2 3">SL3/3</strain>
    </source>
</reference>
<sequence>MKRWTKEEELYLKDNYYILSPQEIANHLERTRKSVIFKAHEMGVSKDERWSEEEIQKLKENYSTHSFKELMEILPGRNRNAIQLKASKLGITERKNVFDFRFFKNIDTEEKAYWLGFFYADGFVLDSSNSYSRNYEAGIKLYKGDYKHLKKFNKSINGNLQVTFETRICSFNGKPQESCNIRCYSKEMVHDLESHGCVQNKTFIIEVPDIDANLMHHFIRGFFDGDGCICTDSSTKKTIAINFCSASLKMLEQMRTILYNAGICSYITDEKGRSTYRLYIRGVQNADRMWNYMFEDATIYLDRKLEKKNRLYEEYNLAQRLLRLSEMAG</sequence>
<dbReference type="SMART" id="SM00717">
    <property type="entry name" value="SANT"/>
    <property type="match status" value="2"/>
</dbReference>
<dbReference type="HOGENOM" id="CLU_843986_0_0_9"/>
<dbReference type="GO" id="GO:0016539">
    <property type="term" value="P:intein-mediated protein splicing"/>
    <property type="evidence" value="ECO:0007669"/>
    <property type="project" value="InterPro"/>
</dbReference>
<dbReference type="InterPro" id="IPR027434">
    <property type="entry name" value="Homing_endonucl"/>
</dbReference>